<sequence length="311" mass="34573">MVLIDFGLNLMKGCLRTLFEDQAERSSRVNQEIELLVRVRLQPSLAGVRSLRSNRAWLVRGPMAILELVCGRLGYVSVASRQSVFSGSIEIRTRFYRKRLSNMLLPMAFYIGVEGRLRVVISRSNIGQETNFGSRIRVFDTMPRDVRDQCAEFRARPRCFTILQRSSLSPAFEKHSGLSTDVRSQNCCNSKIRPCFTLSDNNQERGRVIVTNPYNQILAVPGSAVSDTLPHVAGGSLSEYFISPEFEAMLETLTETDPRRYGTPPARRDAVEALADLIILLPGLQCLVSATDCGGSHGCLAKPPGFLDSNP</sequence>
<evidence type="ECO:0000313" key="1">
    <source>
        <dbReference type="EMBL" id="KAF2594579.1"/>
    </source>
</evidence>
<proteinExistence type="predicted"/>
<dbReference type="EMBL" id="QGKY02000164">
    <property type="protein sequence ID" value="KAF2594579.1"/>
    <property type="molecule type" value="Genomic_DNA"/>
</dbReference>
<comment type="caution">
    <text evidence="1">The sequence shown here is derived from an EMBL/GenBank/DDBJ whole genome shotgun (WGS) entry which is preliminary data.</text>
</comment>
<gene>
    <name evidence="1" type="ORF">F2Q70_00043010</name>
</gene>
<dbReference type="AlphaFoldDB" id="A0A8S9KJX6"/>
<name>A0A8S9KJX6_BRACR</name>
<protein>
    <submittedName>
        <fullName evidence="1">Uncharacterized protein</fullName>
    </submittedName>
</protein>
<reference evidence="1" key="1">
    <citation type="submission" date="2019-12" db="EMBL/GenBank/DDBJ databases">
        <title>Genome sequencing and annotation of Brassica cretica.</title>
        <authorList>
            <person name="Studholme D.J."/>
            <person name="Sarris P.F."/>
        </authorList>
    </citation>
    <scope>NUCLEOTIDE SEQUENCE</scope>
    <source>
        <strain evidence="1">PFS-102/07</strain>
        <tissue evidence="1">Leaf</tissue>
    </source>
</reference>
<accession>A0A8S9KJX6</accession>
<organism evidence="1">
    <name type="scientific">Brassica cretica</name>
    <name type="common">Mustard</name>
    <dbReference type="NCBI Taxonomy" id="69181"/>
    <lineage>
        <taxon>Eukaryota</taxon>
        <taxon>Viridiplantae</taxon>
        <taxon>Streptophyta</taxon>
        <taxon>Embryophyta</taxon>
        <taxon>Tracheophyta</taxon>
        <taxon>Spermatophyta</taxon>
        <taxon>Magnoliopsida</taxon>
        <taxon>eudicotyledons</taxon>
        <taxon>Gunneridae</taxon>
        <taxon>Pentapetalae</taxon>
        <taxon>rosids</taxon>
        <taxon>malvids</taxon>
        <taxon>Brassicales</taxon>
        <taxon>Brassicaceae</taxon>
        <taxon>Brassiceae</taxon>
        <taxon>Brassica</taxon>
    </lineage>
</organism>